<protein>
    <submittedName>
        <fullName evidence="1">Uncharacterized protein</fullName>
    </submittedName>
</protein>
<evidence type="ECO:0000313" key="1">
    <source>
        <dbReference type="EMBL" id="CUX54118.1"/>
    </source>
</evidence>
<dbReference type="AlphaFoldDB" id="A0A1S7RKZ0"/>
<proteinExistence type="predicted"/>
<sequence length="36" mass="4035">MPETTIVHISATPCLRVADWRMRAVAYMTDNNEAGL</sequence>
<gene>
    <name evidence="1" type="ORF">AGR3A_Lc140061</name>
</gene>
<reference evidence="2" key="1">
    <citation type="submission" date="2016-01" db="EMBL/GenBank/DDBJ databases">
        <authorList>
            <person name="Regsiter A."/>
            <person name="william w."/>
        </authorList>
    </citation>
    <scope>NUCLEOTIDE SEQUENCE [LARGE SCALE GENOMIC DNA]</scope>
    <source>
        <strain evidence="2">CFBP 6623</strain>
    </source>
</reference>
<keyword evidence="2" id="KW-1185">Reference proteome</keyword>
<name>A0A1S7RKZ0_9HYPH</name>
<accession>A0A1S7RKZ0</accession>
<evidence type="ECO:0000313" key="2">
    <source>
        <dbReference type="Proteomes" id="UP000191988"/>
    </source>
</evidence>
<dbReference type="Proteomes" id="UP000191988">
    <property type="component" value="Unassembled WGS sequence"/>
</dbReference>
<organism evidence="1 2">
    <name type="scientific">Agrobacterium tomkonis CFBP 6623</name>
    <dbReference type="NCBI Taxonomy" id="1183432"/>
    <lineage>
        <taxon>Bacteria</taxon>
        <taxon>Pseudomonadati</taxon>
        <taxon>Pseudomonadota</taxon>
        <taxon>Alphaproteobacteria</taxon>
        <taxon>Hyphomicrobiales</taxon>
        <taxon>Rhizobiaceae</taxon>
        <taxon>Rhizobium/Agrobacterium group</taxon>
        <taxon>Agrobacterium</taxon>
        <taxon>Agrobacterium tumefaciens complex</taxon>
    </lineage>
</organism>
<dbReference type="EMBL" id="FBWK01000050">
    <property type="protein sequence ID" value="CUX54118.1"/>
    <property type="molecule type" value="Genomic_DNA"/>
</dbReference>